<name>A0A9P8I5K3_9PEZI</name>
<dbReference type="EMBL" id="JAGHQM010003588">
    <property type="protein sequence ID" value="KAH0542817.1"/>
    <property type="molecule type" value="Genomic_DNA"/>
</dbReference>
<gene>
    <name evidence="1" type="ORF">GP486_008613</name>
</gene>
<dbReference type="AlphaFoldDB" id="A0A9P8I5K3"/>
<organism evidence="1 2">
    <name type="scientific">Trichoglossum hirsutum</name>
    <dbReference type="NCBI Taxonomy" id="265104"/>
    <lineage>
        <taxon>Eukaryota</taxon>
        <taxon>Fungi</taxon>
        <taxon>Dikarya</taxon>
        <taxon>Ascomycota</taxon>
        <taxon>Pezizomycotina</taxon>
        <taxon>Geoglossomycetes</taxon>
        <taxon>Geoglossales</taxon>
        <taxon>Geoglossaceae</taxon>
        <taxon>Trichoglossum</taxon>
    </lineage>
</organism>
<accession>A0A9P8I5K3</accession>
<proteinExistence type="predicted"/>
<evidence type="ECO:0000313" key="1">
    <source>
        <dbReference type="EMBL" id="KAH0542817.1"/>
    </source>
</evidence>
<keyword evidence="2" id="KW-1185">Reference proteome</keyword>
<comment type="caution">
    <text evidence="1">The sequence shown here is derived from an EMBL/GenBank/DDBJ whole genome shotgun (WGS) entry which is preliminary data.</text>
</comment>
<evidence type="ECO:0000313" key="2">
    <source>
        <dbReference type="Proteomes" id="UP000750711"/>
    </source>
</evidence>
<feature type="non-terminal residue" evidence="1">
    <location>
        <position position="121"/>
    </location>
</feature>
<dbReference type="Proteomes" id="UP000750711">
    <property type="component" value="Unassembled WGS sequence"/>
</dbReference>
<reference evidence="1" key="1">
    <citation type="submission" date="2021-03" db="EMBL/GenBank/DDBJ databases">
        <title>Comparative genomics and phylogenomic investigation of the class Geoglossomycetes provide insights into ecological specialization and systematics.</title>
        <authorList>
            <person name="Melie T."/>
            <person name="Pirro S."/>
            <person name="Miller A.N."/>
            <person name="Quandt A."/>
        </authorList>
    </citation>
    <scope>NUCLEOTIDE SEQUENCE</scope>
    <source>
        <strain evidence="1">CAQ_001_2017</strain>
    </source>
</reference>
<protein>
    <submittedName>
        <fullName evidence="1">Uncharacterized protein</fullName>
    </submittedName>
</protein>
<sequence>MQASVAGDSAQQEALSFKQEEIMTSKISEQAMLVSLHVGIYSGMMFDREVSEEVNESFKADRANAGRYNKRLVATKFLTNVSAAHSTARKLHKLYTLPWNDDGARILTNKAFMEYNKHMKD</sequence>